<protein>
    <submittedName>
        <fullName evidence="2">Uncharacterized protein</fullName>
    </submittedName>
</protein>
<proteinExistence type="predicted"/>
<sequence length="375" mass="43624">MFEISEEDELRAPSTLESFDEDEDWPRELQEEETYLPFADRNIVITSAEFVPLEMRRDLINYRRDRELSMRIINQTMPEDSPLHMNANTAGLCLSLFKVFAPKFSENCYERADGTGTVCVVQTDGVRFSKVEDDECCIVLTEGVANDAQLNTLLWWMRECMETGFDDLEEDEENQMDTDEDATEQSDWQDDDASSNELFAYHGLPALFPHPLDPPRTTQWRLLSPPPSSESVTTTLLPLLGITIALGIPTARNDIVDMLRDIVRERPLQAHELEALRDRFKPTDKLLHRILSCIGERFSRQHAFGADERAFLNEHRRLLEIVLHVADFERIRREKSYLFGRAWEDLDTIVEEARNEKIWGWLQGLHEEQEEPEKF</sequence>
<dbReference type="EMBL" id="JBBWUH010000012">
    <property type="protein sequence ID" value="KAK8153612.1"/>
    <property type="molecule type" value="Genomic_DNA"/>
</dbReference>
<evidence type="ECO:0000313" key="3">
    <source>
        <dbReference type="Proteomes" id="UP001456524"/>
    </source>
</evidence>
<accession>A0ABR1XG91</accession>
<organism evidence="2 3">
    <name type="scientific">Phyllosticta citrichinensis</name>
    <dbReference type="NCBI Taxonomy" id="1130410"/>
    <lineage>
        <taxon>Eukaryota</taxon>
        <taxon>Fungi</taxon>
        <taxon>Dikarya</taxon>
        <taxon>Ascomycota</taxon>
        <taxon>Pezizomycotina</taxon>
        <taxon>Dothideomycetes</taxon>
        <taxon>Dothideomycetes incertae sedis</taxon>
        <taxon>Botryosphaeriales</taxon>
        <taxon>Phyllostictaceae</taxon>
        <taxon>Phyllosticta</taxon>
    </lineage>
</organism>
<evidence type="ECO:0000313" key="2">
    <source>
        <dbReference type="EMBL" id="KAK8153612.1"/>
    </source>
</evidence>
<feature type="region of interest" description="Disordered" evidence="1">
    <location>
        <begin position="1"/>
        <end position="26"/>
    </location>
</feature>
<comment type="caution">
    <text evidence="2">The sequence shown here is derived from an EMBL/GenBank/DDBJ whole genome shotgun (WGS) entry which is preliminary data.</text>
</comment>
<name>A0ABR1XG91_9PEZI</name>
<gene>
    <name evidence="2" type="ORF">IWX90DRAFT_418778</name>
</gene>
<evidence type="ECO:0000256" key="1">
    <source>
        <dbReference type="SAM" id="MobiDB-lite"/>
    </source>
</evidence>
<keyword evidence="3" id="KW-1185">Reference proteome</keyword>
<reference evidence="2 3" key="1">
    <citation type="journal article" date="2022" name="G3 (Bethesda)">
        <title>Enemy or ally: a genomic approach to elucidate the lifestyle of Phyllosticta citrichinaensis.</title>
        <authorList>
            <person name="Buijs V.A."/>
            <person name="Groenewald J.Z."/>
            <person name="Haridas S."/>
            <person name="LaButti K.M."/>
            <person name="Lipzen A."/>
            <person name="Martin F.M."/>
            <person name="Barry K."/>
            <person name="Grigoriev I.V."/>
            <person name="Crous P.W."/>
            <person name="Seidl M.F."/>
        </authorList>
    </citation>
    <scope>NUCLEOTIDE SEQUENCE [LARGE SCALE GENOMIC DNA]</scope>
    <source>
        <strain evidence="2 3">CBS 129764</strain>
    </source>
</reference>
<feature type="region of interest" description="Disordered" evidence="1">
    <location>
        <begin position="171"/>
        <end position="191"/>
    </location>
</feature>
<dbReference type="Proteomes" id="UP001456524">
    <property type="component" value="Unassembled WGS sequence"/>
</dbReference>